<dbReference type="GO" id="GO:0003824">
    <property type="term" value="F:catalytic activity"/>
    <property type="evidence" value="ECO:0007669"/>
    <property type="project" value="InterPro"/>
</dbReference>
<evidence type="ECO:0000256" key="1">
    <source>
        <dbReference type="ARBA" id="ARBA00022485"/>
    </source>
</evidence>
<sequence>MNGDIQRGVEARYCEAGADGSVTCMLCPHRCRLTVGRRGLCRSREARNGKLVSLAYGRVCALHVDPVEKKPLLHFHPGEMCLSLAAAGCNLSCRNCQNWSISQVRPEEVESSFIVPGMLPELARRTSCRIVAYTYTEPLTWMEYTVDCARTCREAGLLNILVSAGYVNEGPLDDLLPYLDAANIDLKSFSEDIYRKVSRASLAPVLRTLEKMRDAGVWLEITNLLIPGINDEPGMLREMCRWLVDNGFAGAPLHFSRFFPQYRMREVPPTPIGTLRMAEEIARECGIRYVHLGNV</sequence>
<dbReference type="SFLD" id="SFLDG01101">
    <property type="entry name" value="Uncharacterised_Radical_SAM_Su"/>
    <property type="match status" value="1"/>
</dbReference>
<dbReference type="PANTHER" id="PTHR30352:SF5">
    <property type="entry name" value="PYRUVATE FORMATE-LYASE 1-ACTIVATING ENZYME"/>
    <property type="match status" value="1"/>
</dbReference>
<evidence type="ECO:0000256" key="5">
    <source>
        <dbReference type="ARBA" id="ARBA00023014"/>
    </source>
</evidence>
<reference evidence="8" key="1">
    <citation type="submission" date="2020-10" db="EMBL/GenBank/DDBJ databases">
        <authorList>
            <person name="Gilroy R."/>
        </authorList>
    </citation>
    <scope>NUCLEOTIDE SEQUENCE</scope>
    <source>
        <strain evidence="8">ChiHjej13B12-12457</strain>
    </source>
</reference>
<proteinExistence type="predicted"/>
<comment type="cofactor">
    <cofactor evidence="6">
        <name>[4Fe-4S] cluster</name>
        <dbReference type="ChEBI" id="CHEBI:49883"/>
    </cofactor>
    <text evidence="6">Binds 1 [4Fe-4S] cluster. The cluster is coordinated with 3 cysteines and an exchangeable S-adenosyl-L-methionine.</text>
</comment>
<keyword evidence="5 6" id="KW-0411">Iron-sulfur</keyword>
<dbReference type="SFLD" id="SFLDS00029">
    <property type="entry name" value="Radical_SAM"/>
    <property type="match status" value="1"/>
</dbReference>
<dbReference type="AlphaFoldDB" id="A0A9D1E1W1"/>
<dbReference type="InterPro" id="IPR034457">
    <property type="entry name" value="Organic_radical-activating"/>
</dbReference>
<gene>
    <name evidence="8" type="primary">amrS</name>
    <name evidence="8" type="ORF">IAC94_06320</name>
</gene>
<feature type="binding site" evidence="6">
    <location>
        <position position="89"/>
    </location>
    <ligand>
        <name>[4Fe-4S] cluster</name>
        <dbReference type="ChEBI" id="CHEBI:49883"/>
        <note>4Fe-4S-S-AdoMet</note>
    </ligand>
</feature>
<evidence type="ECO:0000256" key="3">
    <source>
        <dbReference type="ARBA" id="ARBA00022723"/>
    </source>
</evidence>
<dbReference type="Pfam" id="PF04055">
    <property type="entry name" value="Radical_SAM"/>
    <property type="match status" value="1"/>
</dbReference>
<reference evidence="8" key="2">
    <citation type="journal article" date="2021" name="PeerJ">
        <title>Extensive microbial diversity within the chicken gut microbiome revealed by metagenomics and culture.</title>
        <authorList>
            <person name="Gilroy R."/>
            <person name="Ravi A."/>
            <person name="Getino M."/>
            <person name="Pursley I."/>
            <person name="Horton D.L."/>
            <person name="Alikhan N.F."/>
            <person name="Baker D."/>
            <person name="Gharbi K."/>
            <person name="Hall N."/>
            <person name="Watson M."/>
            <person name="Adriaenssens E.M."/>
            <person name="Foster-Nyarko E."/>
            <person name="Jarju S."/>
            <person name="Secka A."/>
            <person name="Antonio M."/>
            <person name="Oren A."/>
            <person name="Chaudhuri R.R."/>
            <person name="La Ragione R."/>
            <person name="Hildebrand F."/>
            <person name="Pallen M.J."/>
        </authorList>
    </citation>
    <scope>NUCLEOTIDE SEQUENCE</scope>
    <source>
        <strain evidence="8">ChiHjej13B12-12457</strain>
    </source>
</reference>
<dbReference type="CDD" id="cd01335">
    <property type="entry name" value="Radical_SAM"/>
    <property type="match status" value="1"/>
</dbReference>
<feature type="binding site" evidence="6">
    <location>
        <position position="93"/>
    </location>
    <ligand>
        <name>[4Fe-4S] cluster</name>
        <dbReference type="ChEBI" id="CHEBI:49883"/>
        <note>4Fe-4S-S-AdoMet</note>
    </ligand>
</feature>
<comment type="caution">
    <text evidence="8">The sequence shown here is derived from an EMBL/GenBank/DDBJ whole genome shotgun (WGS) entry which is preliminary data.</text>
</comment>
<dbReference type="GO" id="GO:0046872">
    <property type="term" value="F:metal ion binding"/>
    <property type="evidence" value="ECO:0007669"/>
    <property type="project" value="UniProtKB-KW"/>
</dbReference>
<dbReference type="Gene3D" id="3.20.20.70">
    <property type="entry name" value="Aldolase class I"/>
    <property type="match status" value="1"/>
</dbReference>
<evidence type="ECO:0000313" key="9">
    <source>
        <dbReference type="Proteomes" id="UP000886744"/>
    </source>
</evidence>
<dbReference type="InterPro" id="IPR016431">
    <property type="entry name" value="Pyrv-formate_lyase-activ_prd"/>
</dbReference>
<keyword evidence="3 6" id="KW-0479">Metal-binding</keyword>
<evidence type="ECO:0000256" key="6">
    <source>
        <dbReference type="PIRSR" id="PIRSR004869-50"/>
    </source>
</evidence>
<dbReference type="GO" id="GO:0051539">
    <property type="term" value="F:4 iron, 4 sulfur cluster binding"/>
    <property type="evidence" value="ECO:0007669"/>
    <property type="project" value="UniProtKB-KW"/>
</dbReference>
<feature type="binding site" evidence="6">
    <location>
        <position position="96"/>
    </location>
    <ligand>
        <name>[4Fe-4S] cluster</name>
        <dbReference type="ChEBI" id="CHEBI:49883"/>
        <note>4Fe-4S-S-AdoMet</note>
    </ligand>
</feature>
<keyword evidence="4 6" id="KW-0408">Iron</keyword>
<feature type="domain" description="Radical SAM core" evidence="7">
    <location>
        <begin position="74"/>
        <end position="288"/>
    </location>
</feature>
<name>A0A9D1E1W1_9BACT</name>
<dbReference type="InterPro" id="IPR007197">
    <property type="entry name" value="rSAM"/>
</dbReference>
<dbReference type="NCBIfam" id="TIGR04337">
    <property type="entry name" value="AmmeMemoSam_rS"/>
    <property type="match status" value="1"/>
</dbReference>
<dbReference type="InterPro" id="IPR027596">
    <property type="entry name" value="AmmeMemoSam_rS"/>
</dbReference>
<dbReference type="InterPro" id="IPR013785">
    <property type="entry name" value="Aldolase_TIM"/>
</dbReference>
<dbReference type="Proteomes" id="UP000886744">
    <property type="component" value="Unassembled WGS sequence"/>
</dbReference>
<dbReference type="InterPro" id="IPR058240">
    <property type="entry name" value="rSAM_sf"/>
</dbReference>
<keyword evidence="2 6" id="KW-0949">S-adenosyl-L-methionine</keyword>
<accession>A0A9D1E1W1</accession>
<evidence type="ECO:0000256" key="4">
    <source>
        <dbReference type="ARBA" id="ARBA00023004"/>
    </source>
</evidence>
<dbReference type="EMBL" id="DVHI01000076">
    <property type="protein sequence ID" value="HIR63117.1"/>
    <property type="molecule type" value="Genomic_DNA"/>
</dbReference>
<keyword evidence="1" id="KW-0004">4Fe-4S</keyword>
<organism evidence="8 9">
    <name type="scientific">Candidatus Coprenecus avistercoris</name>
    <dbReference type="NCBI Taxonomy" id="2840730"/>
    <lineage>
        <taxon>Bacteria</taxon>
        <taxon>Pseudomonadati</taxon>
        <taxon>Bacteroidota</taxon>
        <taxon>Bacteroidia</taxon>
        <taxon>Bacteroidales</taxon>
        <taxon>Rikenellaceae</taxon>
        <taxon>Rikenellaceae incertae sedis</taxon>
        <taxon>Candidatus Coprenecus</taxon>
    </lineage>
</organism>
<protein>
    <submittedName>
        <fullName evidence="8">AmmeMemoRadiSam system radical SAM enzyme</fullName>
    </submittedName>
</protein>
<dbReference type="SUPFAM" id="SSF102114">
    <property type="entry name" value="Radical SAM enzymes"/>
    <property type="match status" value="1"/>
</dbReference>
<dbReference type="PANTHER" id="PTHR30352">
    <property type="entry name" value="PYRUVATE FORMATE-LYASE-ACTIVATING ENZYME"/>
    <property type="match status" value="1"/>
</dbReference>
<evidence type="ECO:0000259" key="7">
    <source>
        <dbReference type="PROSITE" id="PS51918"/>
    </source>
</evidence>
<evidence type="ECO:0000256" key="2">
    <source>
        <dbReference type="ARBA" id="ARBA00022691"/>
    </source>
</evidence>
<dbReference type="PIRSF" id="PIRSF004869">
    <property type="entry name" value="PflX_prd"/>
    <property type="match status" value="1"/>
</dbReference>
<evidence type="ECO:0000313" key="8">
    <source>
        <dbReference type="EMBL" id="HIR63117.1"/>
    </source>
</evidence>
<dbReference type="PROSITE" id="PS51918">
    <property type="entry name" value="RADICAL_SAM"/>
    <property type="match status" value="1"/>
</dbReference>